<dbReference type="GO" id="GO:0000938">
    <property type="term" value="C:GARP complex"/>
    <property type="evidence" value="ECO:0007669"/>
    <property type="project" value="InterPro"/>
</dbReference>
<feature type="domain" description="Vps53 C-terminal" evidence="9">
    <location>
        <begin position="637"/>
        <end position="721"/>
    </location>
</feature>
<feature type="coiled-coil region" evidence="7">
    <location>
        <begin position="64"/>
        <end position="123"/>
    </location>
</feature>
<evidence type="ECO:0000256" key="2">
    <source>
        <dbReference type="ARBA" id="ARBA00004481"/>
    </source>
</evidence>
<protein>
    <submittedName>
        <fullName evidence="10">Vps53-like protein</fullName>
    </submittedName>
</protein>
<dbReference type="PANTHER" id="PTHR12820:SF0">
    <property type="entry name" value="VACUOLAR PROTEIN SORTING-ASSOCIATED PROTEIN 53 HOMOLOG"/>
    <property type="match status" value="1"/>
</dbReference>
<comment type="similarity">
    <text evidence="3">Belongs to the VPS53 family.</text>
</comment>
<reference evidence="10 11" key="1">
    <citation type="submission" date="2018-06" db="EMBL/GenBank/DDBJ databases">
        <title>Comparative genomics reveals the genomic features of Rhizophagus irregularis, R. cerebriforme, R. diaphanum and Gigaspora rosea, and their symbiotic lifestyle signature.</title>
        <authorList>
            <person name="Morin E."/>
            <person name="San Clemente H."/>
            <person name="Chen E.C.H."/>
            <person name="De La Providencia I."/>
            <person name="Hainaut M."/>
            <person name="Kuo A."/>
            <person name="Kohler A."/>
            <person name="Murat C."/>
            <person name="Tang N."/>
            <person name="Roy S."/>
            <person name="Loubradou J."/>
            <person name="Henrissat B."/>
            <person name="Grigoriev I.V."/>
            <person name="Corradi N."/>
            <person name="Roux C."/>
            <person name="Martin F.M."/>
        </authorList>
    </citation>
    <scope>NUCLEOTIDE SEQUENCE [LARGE SCALE GENOMIC DNA]</scope>
    <source>
        <strain evidence="10 11">DAOM 227022</strain>
    </source>
</reference>
<sequence length="826" mass="95183">MPSNTDLQENNEDSLKDFNNDIIKFPPELENSISEILQANDPIDNNDFNPMEYLNQMLPNEHALASIDETTKRLQHKMRQLEGEIREITRLQTNDGQQGNEEVSEAKRAIEELFKRIREIKDKATQSEIMVQEITKDIKSLDYAKRHLTISITALKRLQMLVTAVDQLKIMAHMKQYKETSQLLQAVLQLASYFKTYKSIKQIAELSISIVTFQNELKKQIFEDFESSFASDGSLTVQTAPLGDACLVIDIMGQDVKNQLVNWYCERQLREYKRIFRGSEEIASLDNTSRRFSWIKRILKNFDEEHVDIFPLHWNVSEVLCVKFCEITREDLVKTLSRTGNELDVKTLLKNLQLTLEFENQLLKRFAYREKPPRGSNTENSSTTYDFNKSISISFEPYLGLYIDAEDKNIAEMILTYRTEATPDDDNSSVLQSSTELFLYYKETLVNCSKLSTRKPFYDLYVTFAKWLRAYANDVLIWRLPKEERRAMTRDELKLICLILNTADYCYNTISQLEDKIKEKIEEEYKEKIYLDSERENFLNVVAASIKSLVKGIETCYEPSLTAMTKLPWSNLESVGDQSEYVTLFHNTLRLCVVSVHKDITNNRYFRSFCDKFVESFVSKIINNLSKCKPISEVGAEQMLLDIHALKTFILEMPTMGMENPAPPPTTFTKIVNKGIGKIETILKMILTPHDPSEGLVENYILLIGDKNINNFQKILELKGLKKNEQQQLTEQFQQRVADDTTLLENSNILSSITLSQFITPSLPTSFPTLFSNPSLSSNNSNNFTTSTIGSNLADKSAANKFNESVRKIMAGGWRRTDSNKKEDEK</sequence>
<dbReference type="GO" id="GO:0005829">
    <property type="term" value="C:cytosol"/>
    <property type="evidence" value="ECO:0007669"/>
    <property type="project" value="GOC"/>
</dbReference>
<evidence type="ECO:0000256" key="7">
    <source>
        <dbReference type="SAM" id="Coils"/>
    </source>
</evidence>
<name>A0A397T0D8_9GLOM</name>
<keyword evidence="5" id="KW-0333">Golgi apparatus</keyword>
<evidence type="ECO:0000256" key="5">
    <source>
        <dbReference type="ARBA" id="ARBA00023034"/>
    </source>
</evidence>
<comment type="caution">
    <text evidence="10">The sequence shown here is derived from an EMBL/GenBank/DDBJ whole genome shotgun (WGS) entry which is preliminary data.</text>
</comment>
<evidence type="ECO:0000256" key="4">
    <source>
        <dbReference type="ARBA" id="ARBA00022753"/>
    </source>
</evidence>
<keyword evidence="4" id="KW-0967">Endosome</keyword>
<dbReference type="Proteomes" id="UP000265703">
    <property type="component" value="Unassembled WGS sequence"/>
</dbReference>
<dbReference type="Gene3D" id="1.10.357.110">
    <property type="entry name" value="Vacuolar protein sorting-associated protein 53, C-terminus"/>
    <property type="match status" value="1"/>
</dbReference>
<dbReference type="OrthoDB" id="10261632at2759"/>
<dbReference type="Pfam" id="PF16854">
    <property type="entry name" value="VPS53_C"/>
    <property type="match status" value="1"/>
</dbReference>
<dbReference type="Pfam" id="PF04100">
    <property type="entry name" value="Vps53_N"/>
    <property type="match status" value="1"/>
</dbReference>
<evidence type="ECO:0000256" key="1">
    <source>
        <dbReference type="ARBA" id="ARBA00004150"/>
    </source>
</evidence>
<evidence type="ECO:0000259" key="9">
    <source>
        <dbReference type="Pfam" id="PF16854"/>
    </source>
</evidence>
<keyword evidence="11" id="KW-1185">Reference proteome</keyword>
<organism evidence="10 11">
    <name type="scientific">Glomus cerebriforme</name>
    <dbReference type="NCBI Taxonomy" id="658196"/>
    <lineage>
        <taxon>Eukaryota</taxon>
        <taxon>Fungi</taxon>
        <taxon>Fungi incertae sedis</taxon>
        <taxon>Mucoromycota</taxon>
        <taxon>Glomeromycotina</taxon>
        <taxon>Glomeromycetes</taxon>
        <taxon>Glomerales</taxon>
        <taxon>Glomeraceae</taxon>
        <taxon>Glomus</taxon>
    </lineage>
</organism>
<proteinExistence type="inferred from homology"/>
<keyword evidence="6" id="KW-0472">Membrane</keyword>
<evidence type="ECO:0000259" key="8">
    <source>
        <dbReference type="Pfam" id="PF04100"/>
    </source>
</evidence>
<dbReference type="EMBL" id="QKYT01000171">
    <property type="protein sequence ID" value="RIA90779.1"/>
    <property type="molecule type" value="Genomic_DNA"/>
</dbReference>
<comment type="subcellular location">
    <subcellularLocation>
        <location evidence="2">Endosome membrane</location>
        <topology evidence="2">Peripheral membrane protein</topology>
    </subcellularLocation>
    <subcellularLocation>
        <location evidence="1">Golgi apparatus</location>
        <location evidence="1">trans-Golgi network membrane</location>
        <topology evidence="1">Peripheral membrane protein</topology>
    </subcellularLocation>
</comment>
<gene>
    <name evidence="10" type="ORF">C1645_769105</name>
</gene>
<dbReference type="InterPro" id="IPR039766">
    <property type="entry name" value="Vps53"/>
</dbReference>
<evidence type="ECO:0000256" key="6">
    <source>
        <dbReference type="ARBA" id="ARBA00023136"/>
    </source>
</evidence>
<dbReference type="PANTHER" id="PTHR12820">
    <property type="entry name" value="VACUOLAR SORTING PROTEIN 53"/>
    <property type="match status" value="1"/>
</dbReference>
<dbReference type="InterPro" id="IPR038260">
    <property type="entry name" value="Vps53_C_sf"/>
</dbReference>
<dbReference type="STRING" id="658196.A0A397T0D8"/>
<keyword evidence="7" id="KW-0175">Coiled coil</keyword>
<dbReference type="GO" id="GO:0010008">
    <property type="term" value="C:endosome membrane"/>
    <property type="evidence" value="ECO:0007669"/>
    <property type="project" value="UniProtKB-SubCell"/>
</dbReference>
<dbReference type="InterPro" id="IPR031745">
    <property type="entry name" value="Vps53_C"/>
</dbReference>
<evidence type="ECO:0000256" key="3">
    <source>
        <dbReference type="ARBA" id="ARBA00008628"/>
    </source>
</evidence>
<dbReference type="AlphaFoldDB" id="A0A397T0D8"/>
<evidence type="ECO:0000313" key="11">
    <source>
        <dbReference type="Proteomes" id="UP000265703"/>
    </source>
</evidence>
<dbReference type="GO" id="GO:0042147">
    <property type="term" value="P:retrograde transport, endosome to Golgi"/>
    <property type="evidence" value="ECO:0007669"/>
    <property type="project" value="InterPro"/>
</dbReference>
<evidence type="ECO:0000313" key="10">
    <source>
        <dbReference type="EMBL" id="RIA90779.1"/>
    </source>
</evidence>
<accession>A0A397T0D8</accession>
<feature type="domain" description="Vps53 N-terminal" evidence="8">
    <location>
        <begin position="46"/>
        <end position="419"/>
    </location>
</feature>
<dbReference type="InterPro" id="IPR007234">
    <property type="entry name" value="Vps53_N"/>
</dbReference>